<dbReference type="Gene3D" id="3.40.50.300">
    <property type="entry name" value="P-loop containing nucleotide triphosphate hydrolases"/>
    <property type="match status" value="1"/>
</dbReference>
<keyword evidence="2" id="KW-0547">Nucleotide-binding</keyword>
<dbReference type="InterPro" id="IPR041677">
    <property type="entry name" value="DNA2/NAM7_AAA_11"/>
</dbReference>
<dbReference type="GO" id="GO:0004386">
    <property type="term" value="F:helicase activity"/>
    <property type="evidence" value="ECO:0007669"/>
    <property type="project" value="UniProtKB-KW"/>
</dbReference>
<keyword evidence="2" id="KW-0378">Hydrolase</keyword>
<dbReference type="InterPro" id="IPR045055">
    <property type="entry name" value="DNA2/NAM7-like"/>
</dbReference>
<protein>
    <submittedName>
        <fullName evidence="2">Probable helicase MAGATAMA 3</fullName>
    </submittedName>
</protein>
<organism evidence="2">
    <name type="scientific">Tanacetum cinerariifolium</name>
    <name type="common">Dalmatian daisy</name>
    <name type="synonym">Chrysanthemum cinerariifolium</name>
    <dbReference type="NCBI Taxonomy" id="118510"/>
    <lineage>
        <taxon>Eukaryota</taxon>
        <taxon>Viridiplantae</taxon>
        <taxon>Streptophyta</taxon>
        <taxon>Embryophyta</taxon>
        <taxon>Tracheophyta</taxon>
        <taxon>Spermatophyta</taxon>
        <taxon>Magnoliopsida</taxon>
        <taxon>eudicotyledons</taxon>
        <taxon>Gunneridae</taxon>
        <taxon>Pentapetalae</taxon>
        <taxon>asterids</taxon>
        <taxon>campanulids</taxon>
        <taxon>Asterales</taxon>
        <taxon>Asteraceae</taxon>
        <taxon>Asteroideae</taxon>
        <taxon>Anthemideae</taxon>
        <taxon>Anthemidinae</taxon>
        <taxon>Tanacetum</taxon>
    </lineage>
</organism>
<dbReference type="InterPro" id="IPR027417">
    <property type="entry name" value="P-loop_NTPase"/>
</dbReference>
<dbReference type="PANTHER" id="PTHR10887:SF442">
    <property type="entry name" value="DNA HELICASE"/>
    <property type="match status" value="1"/>
</dbReference>
<comment type="caution">
    <text evidence="2">The sequence shown here is derived from an EMBL/GenBank/DDBJ whole genome shotgun (WGS) entry which is preliminary data.</text>
</comment>
<reference evidence="2" key="1">
    <citation type="journal article" date="2019" name="Sci. Rep.">
        <title>Draft genome of Tanacetum cinerariifolium, the natural source of mosquito coil.</title>
        <authorList>
            <person name="Yamashiro T."/>
            <person name="Shiraishi A."/>
            <person name="Satake H."/>
            <person name="Nakayama K."/>
        </authorList>
    </citation>
    <scope>NUCLEOTIDE SEQUENCE</scope>
</reference>
<name>A0A6L2P3N1_TANCI</name>
<accession>A0A6L2P3N1</accession>
<evidence type="ECO:0000313" key="2">
    <source>
        <dbReference type="EMBL" id="GEU92926.1"/>
    </source>
</evidence>
<dbReference type="AlphaFoldDB" id="A0A6L2P3N1"/>
<keyword evidence="2" id="KW-0067">ATP-binding</keyword>
<dbReference type="PANTHER" id="PTHR10887">
    <property type="entry name" value="DNA2/NAM7 HELICASE FAMILY"/>
    <property type="match status" value="1"/>
</dbReference>
<proteinExistence type="predicted"/>
<sequence length="183" mass="20174">MTENALDAMIRIISLAIVQNQLTTKIKRPSLEVIGAIAKANDETCLMPQSSNEGILDMAYWMEIAFHHNVDQSILYDVSADVDTAYSTKSGNVIDEAAQLRECESVIPLQLSSLRDVILIGDEMQLPGAVQIQGKVEFGHKSRKNMAEVAFIAELVKRLHIECVAKKQKISVGCITPYTAQVD</sequence>
<feature type="domain" description="DNA2/NAM7 helicase helicase" evidence="1">
    <location>
        <begin position="93"/>
        <end position="130"/>
    </location>
</feature>
<evidence type="ECO:0000259" key="1">
    <source>
        <dbReference type="Pfam" id="PF13086"/>
    </source>
</evidence>
<dbReference type="Pfam" id="PF13086">
    <property type="entry name" value="AAA_11"/>
    <property type="match status" value="1"/>
</dbReference>
<gene>
    <name evidence="2" type="ORF">Tci_064904</name>
</gene>
<dbReference type="EMBL" id="BKCJ010010740">
    <property type="protein sequence ID" value="GEU92926.1"/>
    <property type="molecule type" value="Genomic_DNA"/>
</dbReference>
<keyword evidence="2" id="KW-0347">Helicase</keyword>